<dbReference type="EMBL" id="UINC01026186">
    <property type="protein sequence ID" value="SVB03176.1"/>
    <property type="molecule type" value="Genomic_DNA"/>
</dbReference>
<dbReference type="Pfam" id="PF07364">
    <property type="entry name" value="DUF1485"/>
    <property type="match status" value="1"/>
</dbReference>
<dbReference type="AlphaFoldDB" id="A0A382ANZ4"/>
<evidence type="ECO:0000259" key="1">
    <source>
        <dbReference type="Pfam" id="PF07171"/>
    </source>
</evidence>
<feature type="domain" description="Microcystin LR degradation protein MlrC N-terminal" evidence="2">
    <location>
        <begin position="3"/>
        <end position="289"/>
    </location>
</feature>
<evidence type="ECO:0008006" key="4">
    <source>
        <dbReference type="Google" id="ProtNLM"/>
    </source>
</evidence>
<gene>
    <name evidence="3" type="ORF">METZ01_LOCUS156030</name>
</gene>
<feature type="non-terminal residue" evidence="3">
    <location>
        <position position="387"/>
    </location>
</feature>
<sequence>MHIVIAQMSHETNTFSPVVSDLARFSPGGSGNPMEGDAVKDVFRGTASCMGGYLAVAEAIGADITIPVVAGAPPSGPVEDHAYEYIAAKIVQAAADGCDALFLDLHGAMVTRTVEDGEGELLRRIRQVNPDVPIAVALDMHANLYDDIVGLSTVIAGYHTYPHIDMYETAELAGRILVDHIQKEVMPTMAWGNNPMLPHIMRQGTDDLPNRALQERAMEMEREGALAVSLFTGFPHADISQAGLSVVVATDNDPDLAVKLRDELLDQAWIDRERFVYRLEPLEVSVSRAKQLGDQPSSDGPVLILDHYDNTASGGTMDTTNVLAEVLKQGIDDVAFCGIFDPGAVERLYSSGVGSEVTVPLGGRLPMPALLRQSRPLEVSGRVKCLT</sequence>
<dbReference type="Pfam" id="PF07171">
    <property type="entry name" value="MlrC_C"/>
    <property type="match status" value="1"/>
</dbReference>
<name>A0A382ANZ4_9ZZZZ</name>
<reference evidence="3" key="1">
    <citation type="submission" date="2018-05" db="EMBL/GenBank/DDBJ databases">
        <authorList>
            <person name="Lanie J.A."/>
            <person name="Ng W.-L."/>
            <person name="Kazmierczak K.M."/>
            <person name="Andrzejewski T.M."/>
            <person name="Davidsen T.M."/>
            <person name="Wayne K.J."/>
            <person name="Tettelin H."/>
            <person name="Glass J.I."/>
            <person name="Rusch D."/>
            <person name="Podicherti R."/>
            <person name="Tsui H.-C.T."/>
            <person name="Winkler M.E."/>
        </authorList>
    </citation>
    <scope>NUCLEOTIDE SEQUENCE</scope>
</reference>
<accession>A0A382ANZ4</accession>
<organism evidence="3">
    <name type="scientific">marine metagenome</name>
    <dbReference type="NCBI Taxonomy" id="408172"/>
    <lineage>
        <taxon>unclassified sequences</taxon>
        <taxon>metagenomes</taxon>
        <taxon>ecological metagenomes</taxon>
    </lineage>
</organism>
<proteinExistence type="predicted"/>
<dbReference type="InterPro" id="IPR010799">
    <property type="entry name" value="MlrC_C"/>
</dbReference>
<dbReference type="InterPro" id="IPR015995">
    <property type="entry name" value="MlrC_N"/>
</dbReference>
<evidence type="ECO:0000259" key="2">
    <source>
        <dbReference type="Pfam" id="PF07364"/>
    </source>
</evidence>
<evidence type="ECO:0000313" key="3">
    <source>
        <dbReference type="EMBL" id="SVB03176.1"/>
    </source>
</evidence>
<feature type="domain" description="Microcystin LR degradation protein MlrC C-terminal" evidence="1">
    <location>
        <begin position="304"/>
        <end position="386"/>
    </location>
</feature>
<protein>
    <recommendedName>
        <fullName evidence="4">Microcystin LR degradation protein MlrC N-terminal domain-containing protein</fullName>
    </recommendedName>
</protein>